<name>K9XS45_STAC7</name>
<dbReference type="Pfam" id="PF01042">
    <property type="entry name" value="Ribonuc_L-PSP"/>
    <property type="match status" value="1"/>
</dbReference>
<dbReference type="AlphaFoldDB" id="K9XS45"/>
<organism evidence="2 3">
    <name type="scientific">Stanieria cyanosphaera (strain ATCC 29371 / PCC 7437)</name>
    <dbReference type="NCBI Taxonomy" id="111780"/>
    <lineage>
        <taxon>Bacteria</taxon>
        <taxon>Bacillati</taxon>
        <taxon>Cyanobacteriota</taxon>
        <taxon>Cyanophyceae</taxon>
        <taxon>Pleurocapsales</taxon>
        <taxon>Dermocarpellaceae</taxon>
        <taxon>Stanieria</taxon>
    </lineage>
</organism>
<dbReference type="STRING" id="111780.Sta7437_1795"/>
<dbReference type="CDD" id="cd00448">
    <property type="entry name" value="YjgF_YER057c_UK114_family"/>
    <property type="match status" value="1"/>
</dbReference>
<dbReference type="GO" id="GO:0005829">
    <property type="term" value="C:cytosol"/>
    <property type="evidence" value="ECO:0007669"/>
    <property type="project" value="TreeGrafter"/>
</dbReference>
<dbReference type="HOGENOM" id="CLU_100715_4_2_3"/>
<dbReference type="InterPro" id="IPR006175">
    <property type="entry name" value="YjgF/YER057c/UK114"/>
</dbReference>
<dbReference type="EMBL" id="CP003653">
    <property type="protein sequence ID" value="AFZ35353.1"/>
    <property type="molecule type" value="Genomic_DNA"/>
</dbReference>
<proteinExistence type="inferred from homology"/>
<evidence type="ECO:0000313" key="2">
    <source>
        <dbReference type="EMBL" id="AFZ35353.1"/>
    </source>
</evidence>
<dbReference type="SUPFAM" id="SSF55298">
    <property type="entry name" value="YjgF-like"/>
    <property type="match status" value="1"/>
</dbReference>
<dbReference type="KEGG" id="scs:Sta7437_1795"/>
<dbReference type="PANTHER" id="PTHR11803">
    <property type="entry name" value="2-IMINOBUTANOATE/2-IMINOPROPANOATE DEAMINASE RIDA"/>
    <property type="match status" value="1"/>
</dbReference>
<dbReference type="Proteomes" id="UP000010473">
    <property type="component" value="Chromosome"/>
</dbReference>
<dbReference type="Gene3D" id="3.30.1330.40">
    <property type="entry name" value="RutC-like"/>
    <property type="match status" value="1"/>
</dbReference>
<keyword evidence="3" id="KW-1185">Reference proteome</keyword>
<comment type="similarity">
    <text evidence="1">Belongs to the RutC family.</text>
</comment>
<dbReference type="InterPro" id="IPR035959">
    <property type="entry name" value="RutC-like_sf"/>
</dbReference>
<dbReference type="eggNOG" id="COG0251">
    <property type="taxonomic scope" value="Bacteria"/>
</dbReference>
<protein>
    <submittedName>
        <fullName evidence="2">Endoribonuclease L-PSP</fullName>
    </submittedName>
</protein>
<sequence>MKKYYLTPATLPNWSNYFSQVAVVEKNGIKMIYIAGQVGVDNQKNLVGNGKLRDQVEQTFRNLQTALESVEATIADIIKMNIYVVNYQPEDAEIIGEVLQQYFSMGQLPAMSLIGVQALAEEKFLVEVDAEAVVNGDG</sequence>
<dbReference type="GO" id="GO:0019239">
    <property type="term" value="F:deaminase activity"/>
    <property type="evidence" value="ECO:0007669"/>
    <property type="project" value="TreeGrafter"/>
</dbReference>
<evidence type="ECO:0000313" key="3">
    <source>
        <dbReference type="Proteomes" id="UP000010473"/>
    </source>
</evidence>
<gene>
    <name evidence="2" type="ordered locus">Sta7437_1795</name>
</gene>
<reference evidence="3" key="1">
    <citation type="journal article" date="2013" name="Proc. Natl. Acad. Sci. U.S.A.">
        <title>Improving the coverage of the cyanobacterial phylum using diversity-driven genome sequencing.</title>
        <authorList>
            <person name="Shih P.M."/>
            <person name="Wu D."/>
            <person name="Latifi A."/>
            <person name="Axen S.D."/>
            <person name="Fewer D.P."/>
            <person name="Talla E."/>
            <person name="Calteau A."/>
            <person name="Cai F."/>
            <person name="Tandeau de Marsac N."/>
            <person name="Rippka R."/>
            <person name="Herdman M."/>
            <person name="Sivonen K."/>
            <person name="Coursin T."/>
            <person name="Laurent T."/>
            <person name="Goodwin L."/>
            <person name="Nolan M."/>
            <person name="Davenport K.W."/>
            <person name="Han C.S."/>
            <person name="Rubin E.M."/>
            <person name="Eisen J.A."/>
            <person name="Woyke T."/>
            <person name="Gugger M."/>
            <person name="Kerfeld C.A."/>
        </authorList>
    </citation>
    <scope>NUCLEOTIDE SEQUENCE [LARGE SCALE GENOMIC DNA]</scope>
    <source>
        <strain evidence="3">ATCC 29371 / PCC 7437</strain>
    </source>
</reference>
<dbReference type="PANTHER" id="PTHR11803:SF58">
    <property type="entry name" value="PROTEIN HMF1-RELATED"/>
    <property type="match status" value="1"/>
</dbReference>
<evidence type="ECO:0000256" key="1">
    <source>
        <dbReference type="ARBA" id="ARBA00010552"/>
    </source>
</evidence>
<dbReference type="PATRIC" id="fig|111780.3.peg.1873"/>
<accession>K9XS45</accession>